<evidence type="ECO:0000313" key="5">
    <source>
        <dbReference type="Proteomes" id="UP000828390"/>
    </source>
</evidence>
<dbReference type="EMBL" id="JAIWYP010000001">
    <property type="protein sequence ID" value="KAH3883462.1"/>
    <property type="molecule type" value="Genomic_DNA"/>
</dbReference>
<comment type="caution">
    <text evidence="4">The sequence shown here is derived from an EMBL/GenBank/DDBJ whole genome shotgun (WGS) entry which is preliminary data.</text>
</comment>
<reference evidence="4" key="2">
    <citation type="submission" date="2020-11" db="EMBL/GenBank/DDBJ databases">
        <authorList>
            <person name="McCartney M.A."/>
            <person name="Auch B."/>
            <person name="Kono T."/>
            <person name="Mallez S."/>
            <person name="Becker A."/>
            <person name="Gohl D.M."/>
            <person name="Silverstein K.A.T."/>
            <person name="Koren S."/>
            <person name="Bechman K.B."/>
            <person name="Herman A."/>
            <person name="Abrahante J.E."/>
            <person name="Garbe J."/>
        </authorList>
    </citation>
    <scope>NUCLEOTIDE SEQUENCE</scope>
    <source>
        <strain evidence="4">Duluth1</strain>
        <tissue evidence="4">Whole animal</tissue>
    </source>
</reference>
<protein>
    <submittedName>
        <fullName evidence="4">Uncharacterized protein</fullName>
    </submittedName>
</protein>
<evidence type="ECO:0000256" key="1">
    <source>
        <dbReference type="ARBA" id="ARBA00023015"/>
    </source>
</evidence>
<dbReference type="SUPFAM" id="SSF48508">
    <property type="entry name" value="Nuclear receptor ligand-binding domain"/>
    <property type="match status" value="1"/>
</dbReference>
<keyword evidence="1" id="KW-0805">Transcription regulation</keyword>
<organism evidence="4 5">
    <name type="scientific">Dreissena polymorpha</name>
    <name type="common">Zebra mussel</name>
    <name type="synonym">Mytilus polymorpha</name>
    <dbReference type="NCBI Taxonomy" id="45954"/>
    <lineage>
        <taxon>Eukaryota</taxon>
        <taxon>Metazoa</taxon>
        <taxon>Spiralia</taxon>
        <taxon>Lophotrochozoa</taxon>
        <taxon>Mollusca</taxon>
        <taxon>Bivalvia</taxon>
        <taxon>Autobranchia</taxon>
        <taxon>Heteroconchia</taxon>
        <taxon>Euheterodonta</taxon>
        <taxon>Imparidentia</taxon>
        <taxon>Neoheterodontei</taxon>
        <taxon>Myida</taxon>
        <taxon>Dreissenoidea</taxon>
        <taxon>Dreissenidae</taxon>
        <taxon>Dreissena</taxon>
    </lineage>
</organism>
<dbReference type="Proteomes" id="UP000828390">
    <property type="component" value="Unassembled WGS sequence"/>
</dbReference>
<gene>
    <name evidence="4" type="ORF">DPMN_007419</name>
</gene>
<evidence type="ECO:0000313" key="4">
    <source>
        <dbReference type="EMBL" id="KAH3883462.1"/>
    </source>
</evidence>
<evidence type="ECO:0000256" key="3">
    <source>
        <dbReference type="ARBA" id="ARBA00023170"/>
    </source>
</evidence>
<proteinExistence type="predicted"/>
<reference evidence="4" key="1">
    <citation type="journal article" date="2019" name="bioRxiv">
        <title>The Genome of the Zebra Mussel, Dreissena polymorpha: A Resource for Invasive Species Research.</title>
        <authorList>
            <person name="McCartney M.A."/>
            <person name="Auch B."/>
            <person name="Kono T."/>
            <person name="Mallez S."/>
            <person name="Zhang Y."/>
            <person name="Obille A."/>
            <person name="Becker A."/>
            <person name="Abrahante J.E."/>
            <person name="Garbe J."/>
            <person name="Badalamenti J.P."/>
            <person name="Herman A."/>
            <person name="Mangelson H."/>
            <person name="Liachko I."/>
            <person name="Sullivan S."/>
            <person name="Sone E.D."/>
            <person name="Koren S."/>
            <person name="Silverstein K.A.T."/>
            <person name="Beckman K.B."/>
            <person name="Gohl D.M."/>
        </authorList>
    </citation>
    <scope>NUCLEOTIDE SEQUENCE</scope>
    <source>
        <strain evidence="4">Duluth1</strain>
        <tissue evidence="4">Whole animal</tissue>
    </source>
</reference>
<sequence length="95" mass="10837">MFGNYMLYSKELSLAISWDGSHNATKEDMAKFFNIDWIEPMFAYTDTLQRLELSIEEIALLRAIVLTFTGRSQSSGCSCLNTVSARWHVKSFQSS</sequence>
<keyword evidence="2" id="KW-0804">Transcription</keyword>
<dbReference type="InterPro" id="IPR035500">
    <property type="entry name" value="NHR-like_dom_sf"/>
</dbReference>
<dbReference type="Gene3D" id="1.10.565.10">
    <property type="entry name" value="Retinoid X Receptor"/>
    <property type="match status" value="1"/>
</dbReference>
<dbReference type="AlphaFoldDB" id="A0A9D4MT90"/>
<keyword evidence="3" id="KW-0675">Receptor</keyword>
<name>A0A9D4MT90_DREPO</name>
<evidence type="ECO:0000256" key="2">
    <source>
        <dbReference type="ARBA" id="ARBA00023163"/>
    </source>
</evidence>
<keyword evidence="5" id="KW-1185">Reference proteome</keyword>
<accession>A0A9D4MT90</accession>